<feature type="chain" id="PRO_5013350248" evidence="1">
    <location>
        <begin position="18"/>
        <end position="89"/>
    </location>
</feature>
<evidence type="ECO:0000256" key="1">
    <source>
        <dbReference type="SAM" id="SignalP"/>
    </source>
</evidence>
<dbReference type="EMBL" id="NOXV01000266">
    <property type="protein sequence ID" value="OYQ36766.1"/>
    <property type="molecule type" value="Genomic_DNA"/>
</dbReference>
<proteinExistence type="predicted"/>
<keyword evidence="3" id="KW-1185">Reference proteome</keyword>
<gene>
    <name evidence="2" type="ORF">CHU92_09220</name>
</gene>
<protein>
    <submittedName>
        <fullName evidence="2">Uncharacterized protein</fullName>
    </submittedName>
</protein>
<dbReference type="RefSeq" id="WP_094414851.1">
    <property type="nucleotide sequence ID" value="NZ_NOXV01000266.1"/>
</dbReference>
<evidence type="ECO:0000313" key="3">
    <source>
        <dbReference type="Proteomes" id="UP000216605"/>
    </source>
</evidence>
<accession>A0A255Z5N6</accession>
<comment type="caution">
    <text evidence="2">The sequence shown here is derived from an EMBL/GenBank/DDBJ whole genome shotgun (WGS) entry which is preliminary data.</text>
</comment>
<evidence type="ECO:0000313" key="2">
    <source>
        <dbReference type="EMBL" id="OYQ36766.1"/>
    </source>
</evidence>
<organism evidence="2 3">
    <name type="scientific">Flavobacterium cyanobacteriorum</name>
    <dbReference type="NCBI Taxonomy" id="2022802"/>
    <lineage>
        <taxon>Bacteria</taxon>
        <taxon>Pseudomonadati</taxon>
        <taxon>Bacteroidota</taxon>
        <taxon>Flavobacteriia</taxon>
        <taxon>Flavobacteriales</taxon>
        <taxon>Flavobacteriaceae</taxon>
        <taxon>Flavobacterium</taxon>
    </lineage>
</organism>
<name>A0A255Z5N6_9FLAO</name>
<reference evidence="2 3" key="1">
    <citation type="submission" date="2017-07" db="EMBL/GenBank/DDBJ databases">
        <title>Flavobacterium cyanobacteriorum sp. nov., isolated from cyanobacterial aggregates in a eutrophic lake.</title>
        <authorList>
            <person name="Cai H."/>
        </authorList>
    </citation>
    <scope>NUCLEOTIDE SEQUENCE [LARGE SCALE GENOMIC DNA]</scope>
    <source>
        <strain evidence="2 3">TH021</strain>
    </source>
</reference>
<sequence>MKLFFLMFAIGIATASAQTTITAYGEPKVTIDTNSAGSQKITIECDRFYRVECFKLVSTGPVIVRNSLTLITNSGGVPYTKTGIVRIFF</sequence>
<dbReference type="Proteomes" id="UP000216605">
    <property type="component" value="Unassembled WGS sequence"/>
</dbReference>
<keyword evidence="1" id="KW-0732">Signal</keyword>
<feature type="signal peptide" evidence="1">
    <location>
        <begin position="1"/>
        <end position="17"/>
    </location>
</feature>
<dbReference type="AlphaFoldDB" id="A0A255Z5N6"/>